<gene>
    <name evidence="5" type="ORF">C0175_01360</name>
</gene>
<sequence>MAQFHIRCESEDISPYVILVGNPQRAEKMSKLLEGAKLVNEYRLLYVYTGFYKGERITIATTGMGCTIDCNSTRGAY</sequence>
<protein>
    <recommendedName>
        <fullName evidence="2">Uridine phosphorylase</fullName>
        <ecNumber evidence="1">2.4.2.3</ecNumber>
    </recommendedName>
</protein>
<feature type="domain" description="Nucleoside phosphorylase" evidence="4">
    <location>
        <begin position="15"/>
        <end position="67"/>
    </location>
</feature>
<proteinExistence type="predicted"/>
<dbReference type="EMBL" id="PNIX01000079">
    <property type="protein sequence ID" value="PMP83673.1"/>
    <property type="molecule type" value="Genomic_DNA"/>
</dbReference>
<comment type="catalytic activity">
    <reaction evidence="3">
        <text>uridine + phosphate = alpha-D-ribose 1-phosphate + uracil</text>
        <dbReference type="Rhea" id="RHEA:24388"/>
        <dbReference type="ChEBI" id="CHEBI:16704"/>
        <dbReference type="ChEBI" id="CHEBI:17568"/>
        <dbReference type="ChEBI" id="CHEBI:43474"/>
        <dbReference type="ChEBI" id="CHEBI:57720"/>
        <dbReference type="EC" id="2.4.2.3"/>
    </reaction>
</comment>
<dbReference type="Gene3D" id="3.40.50.1580">
    <property type="entry name" value="Nucleoside phosphorylase domain"/>
    <property type="match status" value="1"/>
</dbReference>
<dbReference type="InterPro" id="IPR000845">
    <property type="entry name" value="Nucleoside_phosphorylase_d"/>
</dbReference>
<evidence type="ECO:0000256" key="2">
    <source>
        <dbReference type="ARBA" id="ARBA00021980"/>
    </source>
</evidence>
<evidence type="ECO:0000313" key="5">
    <source>
        <dbReference type="EMBL" id="PMP83673.1"/>
    </source>
</evidence>
<comment type="caution">
    <text evidence="5">The sequence shown here is derived from an EMBL/GenBank/DDBJ whole genome shotgun (WGS) entry which is preliminary data.</text>
</comment>
<dbReference type="EC" id="2.4.2.3" evidence="1"/>
<dbReference type="InterPro" id="IPR035994">
    <property type="entry name" value="Nucleoside_phosphorylase_sf"/>
</dbReference>
<accession>A0A2J6X8W0</accession>
<dbReference type="AlphaFoldDB" id="A0A2J6X8W0"/>
<evidence type="ECO:0000256" key="3">
    <source>
        <dbReference type="ARBA" id="ARBA00048447"/>
    </source>
</evidence>
<dbReference type="PANTHER" id="PTHR43691">
    <property type="entry name" value="URIDINE PHOSPHORYLASE"/>
    <property type="match status" value="1"/>
</dbReference>
<dbReference type="Pfam" id="PF01048">
    <property type="entry name" value="PNP_UDP_1"/>
    <property type="match status" value="1"/>
</dbReference>
<dbReference type="PANTHER" id="PTHR43691:SF11">
    <property type="entry name" value="FI09636P-RELATED"/>
    <property type="match status" value="1"/>
</dbReference>
<evidence type="ECO:0000313" key="6">
    <source>
        <dbReference type="Proteomes" id="UP000236910"/>
    </source>
</evidence>
<dbReference type="SUPFAM" id="SSF53167">
    <property type="entry name" value="Purine and uridine phosphorylases"/>
    <property type="match status" value="1"/>
</dbReference>
<dbReference type="Proteomes" id="UP000236910">
    <property type="component" value="Unassembled WGS sequence"/>
</dbReference>
<evidence type="ECO:0000256" key="1">
    <source>
        <dbReference type="ARBA" id="ARBA00011888"/>
    </source>
</evidence>
<name>A0A2J6X8W0_9BACT</name>
<dbReference type="GO" id="GO:0009116">
    <property type="term" value="P:nucleoside metabolic process"/>
    <property type="evidence" value="ECO:0007669"/>
    <property type="project" value="InterPro"/>
</dbReference>
<dbReference type="GO" id="GO:0005829">
    <property type="term" value="C:cytosol"/>
    <property type="evidence" value="ECO:0007669"/>
    <property type="project" value="TreeGrafter"/>
</dbReference>
<reference evidence="5 6" key="1">
    <citation type="submission" date="2018-01" db="EMBL/GenBank/DDBJ databases">
        <title>Metagenomic assembled genomes from two thermal pools in the Uzon Caldera, Kamchatka, Russia.</title>
        <authorList>
            <person name="Wilkins L."/>
            <person name="Ettinger C."/>
        </authorList>
    </citation>
    <scope>NUCLEOTIDE SEQUENCE [LARGE SCALE GENOMIC DNA]</scope>
    <source>
        <strain evidence="5">ARK-10</strain>
    </source>
</reference>
<organism evidence="5 6">
    <name type="scientific">Caldisericum exile</name>
    <dbReference type="NCBI Taxonomy" id="693075"/>
    <lineage>
        <taxon>Bacteria</taxon>
        <taxon>Pseudomonadati</taxon>
        <taxon>Caldisericota/Cryosericota group</taxon>
        <taxon>Caldisericota</taxon>
        <taxon>Caldisericia</taxon>
        <taxon>Caldisericales</taxon>
        <taxon>Caldisericaceae</taxon>
        <taxon>Caldisericum</taxon>
    </lineage>
</organism>
<dbReference type="GO" id="GO:0004850">
    <property type="term" value="F:uridine phosphorylase activity"/>
    <property type="evidence" value="ECO:0007669"/>
    <property type="project" value="UniProtKB-EC"/>
</dbReference>
<evidence type="ECO:0000259" key="4">
    <source>
        <dbReference type="Pfam" id="PF01048"/>
    </source>
</evidence>